<evidence type="ECO:0000256" key="7">
    <source>
        <dbReference type="ARBA" id="ARBA00023118"/>
    </source>
</evidence>
<dbReference type="PRINTS" id="PR00866">
    <property type="entry name" value="RNADNAPOLMS"/>
</dbReference>
<dbReference type="SUPFAM" id="SSF56672">
    <property type="entry name" value="DNA/RNA polymerases"/>
    <property type="match status" value="1"/>
</dbReference>
<dbReference type="GO" id="GO:0003723">
    <property type="term" value="F:RNA binding"/>
    <property type="evidence" value="ECO:0007669"/>
    <property type="project" value="InterPro"/>
</dbReference>
<evidence type="ECO:0000256" key="2">
    <source>
        <dbReference type="ARBA" id="ARBA00022679"/>
    </source>
</evidence>
<dbReference type="AlphaFoldDB" id="A0A1X9YP15"/>
<keyword evidence="5" id="KW-0460">Magnesium</keyword>
<evidence type="ECO:0000313" key="12">
    <source>
        <dbReference type="Proteomes" id="UP000266292"/>
    </source>
</evidence>
<organism evidence="11 12">
    <name type="scientific">Pontibacter actiniarum</name>
    <dbReference type="NCBI Taxonomy" id="323450"/>
    <lineage>
        <taxon>Bacteria</taxon>
        <taxon>Pseudomonadati</taxon>
        <taxon>Bacteroidota</taxon>
        <taxon>Cytophagia</taxon>
        <taxon>Cytophagales</taxon>
        <taxon>Hymenobacteraceae</taxon>
        <taxon>Pontibacter</taxon>
    </lineage>
</organism>
<dbReference type="EC" id="2.7.7.49" evidence="1"/>
<keyword evidence="12" id="KW-1185">Reference proteome</keyword>
<comment type="catalytic activity">
    <reaction evidence="9">
        <text>DNA(n) + a 2'-deoxyribonucleoside 5'-triphosphate = DNA(n+1) + diphosphate</text>
        <dbReference type="Rhea" id="RHEA:22508"/>
        <dbReference type="Rhea" id="RHEA-COMP:17339"/>
        <dbReference type="Rhea" id="RHEA-COMP:17340"/>
        <dbReference type="ChEBI" id="CHEBI:33019"/>
        <dbReference type="ChEBI" id="CHEBI:61560"/>
        <dbReference type="ChEBI" id="CHEBI:173112"/>
        <dbReference type="EC" id="2.7.7.49"/>
    </reaction>
</comment>
<dbReference type="PROSITE" id="PS50878">
    <property type="entry name" value="RT_POL"/>
    <property type="match status" value="1"/>
</dbReference>
<dbReference type="EMBL" id="CP021235">
    <property type="protein sequence ID" value="ARS34597.1"/>
    <property type="molecule type" value="Genomic_DNA"/>
</dbReference>
<dbReference type="STRING" id="709015.GCA_000472485_00708"/>
<dbReference type="GO" id="GO:0051607">
    <property type="term" value="P:defense response to virus"/>
    <property type="evidence" value="ECO:0007669"/>
    <property type="project" value="UniProtKB-KW"/>
</dbReference>
<keyword evidence="3" id="KW-0548">Nucleotidyltransferase</keyword>
<keyword evidence="4" id="KW-0479">Metal-binding</keyword>
<dbReference type="GO" id="GO:0046872">
    <property type="term" value="F:metal ion binding"/>
    <property type="evidence" value="ECO:0007669"/>
    <property type="project" value="UniProtKB-KW"/>
</dbReference>
<evidence type="ECO:0000256" key="8">
    <source>
        <dbReference type="ARBA" id="ARBA00034120"/>
    </source>
</evidence>
<dbReference type="InterPro" id="IPR000123">
    <property type="entry name" value="Reverse_transcriptase_msDNA"/>
</dbReference>
<dbReference type="Gene3D" id="3.30.70.270">
    <property type="match status" value="1"/>
</dbReference>
<name>A0A1X9YP15_9BACT</name>
<protein>
    <recommendedName>
        <fullName evidence="1">RNA-directed DNA polymerase</fullName>
        <ecNumber evidence="1">2.7.7.49</ecNumber>
    </recommendedName>
</protein>
<evidence type="ECO:0000256" key="5">
    <source>
        <dbReference type="ARBA" id="ARBA00022842"/>
    </source>
</evidence>
<evidence type="ECO:0000256" key="3">
    <source>
        <dbReference type="ARBA" id="ARBA00022695"/>
    </source>
</evidence>
<dbReference type="PANTHER" id="PTHR34047:SF7">
    <property type="entry name" value="RNA-DIRECTED DNA POLYMERASE"/>
    <property type="match status" value="1"/>
</dbReference>
<dbReference type="InterPro" id="IPR043128">
    <property type="entry name" value="Rev_trsase/Diguanyl_cyclase"/>
</dbReference>
<comment type="similarity">
    <text evidence="8">Belongs to the bacterial reverse transcriptase family.</text>
</comment>
<dbReference type="NCBIfam" id="NF038233">
    <property type="entry name" value="retron_St85_RT"/>
    <property type="match status" value="1"/>
</dbReference>
<keyword evidence="2" id="KW-0808">Transferase</keyword>
<dbReference type="PANTHER" id="PTHR34047">
    <property type="entry name" value="NUCLEAR INTRON MATURASE 1, MITOCHONDRIAL-RELATED"/>
    <property type="match status" value="1"/>
</dbReference>
<dbReference type="CDD" id="cd03487">
    <property type="entry name" value="RT_Bac_retron_II"/>
    <property type="match status" value="1"/>
</dbReference>
<feature type="domain" description="Reverse transcriptase" evidence="10">
    <location>
        <begin position="15"/>
        <end position="235"/>
    </location>
</feature>
<keyword evidence="6" id="KW-0695">RNA-directed DNA polymerase</keyword>
<evidence type="ECO:0000259" key="10">
    <source>
        <dbReference type="PROSITE" id="PS50878"/>
    </source>
</evidence>
<proteinExistence type="inferred from homology"/>
<keyword evidence="7" id="KW-0051">Antiviral defense</keyword>
<dbReference type="Pfam" id="PF00078">
    <property type="entry name" value="RVT_1"/>
    <property type="match status" value="1"/>
</dbReference>
<evidence type="ECO:0000256" key="4">
    <source>
        <dbReference type="ARBA" id="ARBA00022723"/>
    </source>
</evidence>
<evidence type="ECO:0000256" key="1">
    <source>
        <dbReference type="ARBA" id="ARBA00012493"/>
    </source>
</evidence>
<evidence type="ECO:0000256" key="9">
    <source>
        <dbReference type="ARBA" id="ARBA00048173"/>
    </source>
</evidence>
<sequence>MKIIEKISNIYGLSFNETKNLINTAQNNYRIYKIPKKTTGTRTIYHPSKQVKAVQYILIDLILKKLQVHNAAVGYIKGVKAPIKRNAEQHAKFPYSIRIDFKNFFSSISFSDLKKVLENSSLELSLDDYKVLELVLFKNGLPIGAPSSPLISNIVMFELDELLAREALKVDSNSLYTRYADDIVFSTSKKNGCKDFLKKLKSVLINYNHPKLTINSSKTKFMSRKSKRMVTGLIITPQGKVSIGRENKEFIKMLLYQYNKKLLNPEQVSYLTGYLSFIIDVEPAFFNTLVIKYGAVVSNLLKKI</sequence>
<dbReference type="KEGG" id="pact:CA264_03575"/>
<dbReference type="OrthoDB" id="9780724at2"/>
<gene>
    <name evidence="11" type="ORF">CA264_03575</name>
</gene>
<accession>A0A1X9YP15</accession>
<dbReference type="InterPro" id="IPR043502">
    <property type="entry name" value="DNA/RNA_pol_sf"/>
</dbReference>
<dbReference type="Proteomes" id="UP000266292">
    <property type="component" value="Chromosome"/>
</dbReference>
<dbReference type="InterPro" id="IPR000477">
    <property type="entry name" value="RT_dom"/>
</dbReference>
<evidence type="ECO:0000256" key="6">
    <source>
        <dbReference type="ARBA" id="ARBA00022918"/>
    </source>
</evidence>
<reference evidence="12" key="1">
    <citation type="submission" date="2017-05" db="EMBL/GenBank/DDBJ databases">
        <authorList>
            <person name="Ray J."/>
            <person name="Price M."/>
            <person name="Deutschbauer A."/>
        </authorList>
    </citation>
    <scope>NUCLEOTIDE SEQUENCE [LARGE SCALE GENOMIC DNA]</scope>
    <source>
        <strain evidence="12">DSM 19842</strain>
    </source>
</reference>
<dbReference type="RefSeq" id="WP_025604667.1">
    <property type="nucleotide sequence ID" value="NZ_CP021235.1"/>
</dbReference>
<dbReference type="GO" id="GO:0003964">
    <property type="term" value="F:RNA-directed DNA polymerase activity"/>
    <property type="evidence" value="ECO:0007669"/>
    <property type="project" value="UniProtKB-KW"/>
</dbReference>
<evidence type="ECO:0000313" key="11">
    <source>
        <dbReference type="EMBL" id="ARS34597.1"/>
    </source>
</evidence>
<dbReference type="InterPro" id="IPR051083">
    <property type="entry name" value="GrpII_Intron_Splice-Mob/Def"/>
</dbReference>